<comment type="caution">
    <text evidence="1">The sequence shown here is derived from an EMBL/GenBank/DDBJ whole genome shotgun (WGS) entry which is preliminary data.</text>
</comment>
<evidence type="ECO:0000313" key="1">
    <source>
        <dbReference type="EMBL" id="KAI0055285.1"/>
    </source>
</evidence>
<keyword evidence="2" id="KW-1185">Reference proteome</keyword>
<dbReference type="Proteomes" id="UP000814140">
    <property type="component" value="Unassembled WGS sequence"/>
</dbReference>
<protein>
    <submittedName>
        <fullName evidence="1">Cytochrome P450</fullName>
    </submittedName>
</protein>
<gene>
    <name evidence="1" type="ORF">BV25DRAFT_1921933</name>
</gene>
<reference evidence="1" key="2">
    <citation type="journal article" date="2022" name="New Phytol.">
        <title>Evolutionary transition to the ectomycorrhizal habit in the genomes of a hyperdiverse lineage of mushroom-forming fungi.</title>
        <authorList>
            <person name="Looney B."/>
            <person name="Miyauchi S."/>
            <person name="Morin E."/>
            <person name="Drula E."/>
            <person name="Courty P.E."/>
            <person name="Kohler A."/>
            <person name="Kuo A."/>
            <person name="LaButti K."/>
            <person name="Pangilinan J."/>
            <person name="Lipzen A."/>
            <person name="Riley R."/>
            <person name="Andreopoulos W."/>
            <person name="He G."/>
            <person name="Johnson J."/>
            <person name="Nolan M."/>
            <person name="Tritt A."/>
            <person name="Barry K.W."/>
            <person name="Grigoriev I.V."/>
            <person name="Nagy L.G."/>
            <person name="Hibbett D."/>
            <person name="Henrissat B."/>
            <person name="Matheny P.B."/>
            <person name="Labbe J."/>
            <person name="Martin F.M."/>
        </authorList>
    </citation>
    <scope>NUCLEOTIDE SEQUENCE</scope>
    <source>
        <strain evidence="1">HHB10654</strain>
    </source>
</reference>
<evidence type="ECO:0000313" key="2">
    <source>
        <dbReference type="Proteomes" id="UP000814140"/>
    </source>
</evidence>
<proteinExistence type="predicted"/>
<reference evidence="1" key="1">
    <citation type="submission" date="2021-03" db="EMBL/GenBank/DDBJ databases">
        <authorList>
            <consortium name="DOE Joint Genome Institute"/>
            <person name="Ahrendt S."/>
            <person name="Looney B.P."/>
            <person name="Miyauchi S."/>
            <person name="Morin E."/>
            <person name="Drula E."/>
            <person name="Courty P.E."/>
            <person name="Chicoki N."/>
            <person name="Fauchery L."/>
            <person name="Kohler A."/>
            <person name="Kuo A."/>
            <person name="Labutti K."/>
            <person name="Pangilinan J."/>
            <person name="Lipzen A."/>
            <person name="Riley R."/>
            <person name="Andreopoulos W."/>
            <person name="He G."/>
            <person name="Johnson J."/>
            <person name="Barry K.W."/>
            <person name="Grigoriev I.V."/>
            <person name="Nagy L."/>
            <person name="Hibbett D."/>
            <person name="Henrissat B."/>
            <person name="Matheny P.B."/>
            <person name="Labbe J."/>
            <person name="Martin F."/>
        </authorList>
    </citation>
    <scope>NUCLEOTIDE SEQUENCE</scope>
    <source>
        <strain evidence="1">HHB10654</strain>
    </source>
</reference>
<name>A0ACB8SGW1_9AGAM</name>
<accession>A0ACB8SGW1</accession>
<organism evidence="1 2">
    <name type="scientific">Artomyces pyxidatus</name>
    <dbReference type="NCBI Taxonomy" id="48021"/>
    <lineage>
        <taxon>Eukaryota</taxon>
        <taxon>Fungi</taxon>
        <taxon>Dikarya</taxon>
        <taxon>Basidiomycota</taxon>
        <taxon>Agaricomycotina</taxon>
        <taxon>Agaricomycetes</taxon>
        <taxon>Russulales</taxon>
        <taxon>Auriscalpiaceae</taxon>
        <taxon>Artomyces</taxon>
    </lineage>
</organism>
<dbReference type="EMBL" id="MU277299">
    <property type="protein sequence ID" value="KAI0055285.1"/>
    <property type="molecule type" value="Genomic_DNA"/>
</dbReference>
<sequence length="496" mass="55271">MSVWEYLALLATAATALFWIWRRSAHNLPLPPGPTGHWLWGAEIPARRSFLKYAEWTKQYGPVCSFRSGLRTVVVIGSFQAASDIMEKEGVATADRPRAIAGSDIMSGGMRILLIGVGERFRKLRKALHVHLQPKAAATYEPMQLSNARQLVRDILEDPDNHYQHAKRYSASLILSLTYGQPSPSKKSDPNVQLIREYLIRLAQALRPGAHLVDDLPWVKYLPWYGRALRKAHLEELDLFQRQLQGARNDIAKGDPPPSFAKYLLEKQGMLGLSDSEIAYLAGSMFGAGSETTAAAISFVIMAAACHPEAQARVQEELDNVVGPDRLPSFADWDALPQVRAFFSETYRWRPGTSGGIQHRTTKDIIYNGYRIPAGATLIANHWSIGRDPEVFPDGDTFNPQRWIDDEGRVKESLKFPNFGYGRRICPGMPVANRSVFINTAILLQSFSISQDPAHPIDTLSVRGEVVTLPDPFKAHFSVRHRRGVEGLQALLAAEA</sequence>